<keyword evidence="2" id="KW-0812">Transmembrane</keyword>
<evidence type="ECO:0000256" key="3">
    <source>
        <dbReference type="SAM" id="SignalP"/>
    </source>
</evidence>
<keyword evidence="4" id="KW-0496">Mitochondrion</keyword>
<dbReference type="AlphaFoldDB" id="A0A3P3YBU7"/>
<dbReference type="Proteomes" id="UP000290189">
    <property type="component" value="Unassembled WGS sequence"/>
</dbReference>
<feature type="compositionally biased region" description="Pro residues" evidence="1">
    <location>
        <begin position="23"/>
        <end position="43"/>
    </location>
</feature>
<evidence type="ECO:0000256" key="1">
    <source>
        <dbReference type="SAM" id="MobiDB-lite"/>
    </source>
</evidence>
<keyword evidence="3" id="KW-0732">Signal</keyword>
<feature type="chain" id="PRO_5018259199" evidence="3">
    <location>
        <begin position="21"/>
        <end position="532"/>
    </location>
</feature>
<evidence type="ECO:0000313" key="4">
    <source>
        <dbReference type="EMBL" id="SPQ97635.1"/>
    </source>
</evidence>
<dbReference type="EMBL" id="OVEO01000008">
    <property type="protein sequence ID" value="SPQ97635.1"/>
    <property type="molecule type" value="Genomic_DNA"/>
</dbReference>
<feature type="signal peptide" evidence="3">
    <location>
        <begin position="1"/>
        <end position="20"/>
    </location>
</feature>
<reference evidence="4 5" key="1">
    <citation type="submission" date="2018-03" db="EMBL/GenBank/DDBJ databases">
        <authorList>
            <person name="Fogelqvist J."/>
        </authorList>
    </citation>
    <scope>NUCLEOTIDE SEQUENCE [LARGE SCALE GENOMIC DNA]</scope>
</reference>
<organism evidence="4 5">
    <name type="scientific">Plasmodiophora brassicae</name>
    <name type="common">Clubroot disease agent</name>
    <dbReference type="NCBI Taxonomy" id="37360"/>
    <lineage>
        <taxon>Eukaryota</taxon>
        <taxon>Sar</taxon>
        <taxon>Rhizaria</taxon>
        <taxon>Endomyxa</taxon>
        <taxon>Phytomyxea</taxon>
        <taxon>Plasmodiophorida</taxon>
        <taxon>Plasmodiophoridae</taxon>
        <taxon>Plasmodiophora</taxon>
    </lineage>
</organism>
<proteinExistence type="predicted"/>
<accession>A0A3P3YBU7</accession>
<keyword evidence="2" id="KW-1133">Transmembrane helix</keyword>
<evidence type="ECO:0000313" key="5">
    <source>
        <dbReference type="Proteomes" id="UP000290189"/>
    </source>
</evidence>
<evidence type="ECO:0000256" key="2">
    <source>
        <dbReference type="SAM" id="Phobius"/>
    </source>
</evidence>
<geneLocation type="mitochondrion" evidence="4"/>
<keyword evidence="2" id="KW-0472">Membrane</keyword>
<feature type="compositionally biased region" description="Pro residues" evidence="1">
    <location>
        <begin position="52"/>
        <end position="63"/>
    </location>
</feature>
<gene>
    <name evidence="4" type="ORF">PLBR_LOCUS4850</name>
</gene>
<sequence length="532" mass="55958">MIRVVAYLLIVLVAVASGDGGPGPSPRESQPPPPDFQTPPPTAAPHNYSRDAPPPFSAPPPGGPNVNQDIKPKCLNPLTNLANLAYTCFKNASSASGAQRQAWCAPNGCQRQLLQALDNVNDRCSGDDAGKRRGPGQPNLAVDLIINVTNALRVFQGRMCPPPNNKAPCSDQLPMLKLADNDQVSQQALDMACQPCALLANRDNARGGSAYGKPPPPPQQAVDATKMFAACMKDDDGVYCALKRQTFNGTRFGDLCSPCWRRYYSQVAYASSNLTVNPDRRFHNLFQGACFGDNSNRNLARPCVDKVIPFLNVTIAHLQMIANGTLALSDVRGSLDACKMAPCSQGCRNQVQAVINRAGCCGASIPSVIGLLGHTAATNSSCFLKGLILPQPCWAGRNVTVRASVLTNVSAQATCDELVEDAAVGAQIGRDQVTCTPRSGNRRRLLAQTVTADITMTNVQTDSVSISGTGSALSGTLQSVQVLSAGVSTTTTMAPAAPTPAPTPAPTVSPASAMDYTIAIAILLATIVFFVL</sequence>
<protein>
    <submittedName>
        <fullName evidence="4">Uncharacterized protein</fullName>
    </submittedName>
</protein>
<feature type="region of interest" description="Disordered" evidence="1">
    <location>
        <begin position="18"/>
        <end position="71"/>
    </location>
</feature>
<feature type="transmembrane region" description="Helical" evidence="2">
    <location>
        <begin position="513"/>
        <end position="531"/>
    </location>
</feature>
<name>A0A3P3YBU7_PLABS</name>